<dbReference type="EMBL" id="DRQG01000120">
    <property type="protein sequence ID" value="HGY56651.1"/>
    <property type="molecule type" value="Genomic_DNA"/>
</dbReference>
<proteinExistence type="predicted"/>
<name>A0A7V4U233_CALAY</name>
<dbReference type="PANTHER" id="PTHR47561:SF1">
    <property type="entry name" value="POLYSACCHARIDE DEACETYLASE FAMILY PROTEIN (AFU_ORTHOLOGUE AFUA_6G05030)"/>
    <property type="match status" value="1"/>
</dbReference>
<dbReference type="InterPro" id="IPR011330">
    <property type="entry name" value="Glyco_hydro/deAcase_b/a-brl"/>
</dbReference>
<dbReference type="Proteomes" id="UP000885779">
    <property type="component" value="Unassembled WGS sequence"/>
</dbReference>
<dbReference type="SUPFAM" id="SSF88713">
    <property type="entry name" value="Glycoside hydrolase/deacetylase"/>
    <property type="match status" value="1"/>
</dbReference>
<comment type="caution">
    <text evidence="2">The sequence shown here is derived from an EMBL/GenBank/DDBJ whole genome shotgun (WGS) entry which is preliminary data.</text>
</comment>
<dbReference type="NCBIfam" id="TIGR03006">
    <property type="entry name" value="pepcterm_polyde"/>
    <property type="match status" value="1"/>
</dbReference>
<evidence type="ECO:0000259" key="1">
    <source>
        <dbReference type="PROSITE" id="PS51677"/>
    </source>
</evidence>
<dbReference type="PROSITE" id="PS51677">
    <property type="entry name" value="NODB"/>
    <property type="match status" value="1"/>
</dbReference>
<protein>
    <submittedName>
        <fullName evidence="2">DUF3473 domain-containing protein</fullName>
    </submittedName>
</protein>
<organism evidence="2">
    <name type="scientific">Caldithrix abyssi</name>
    <dbReference type="NCBI Taxonomy" id="187145"/>
    <lineage>
        <taxon>Bacteria</taxon>
        <taxon>Pseudomonadati</taxon>
        <taxon>Calditrichota</taxon>
        <taxon>Calditrichia</taxon>
        <taxon>Calditrichales</taxon>
        <taxon>Calditrichaceae</taxon>
        <taxon>Caldithrix</taxon>
    </lineage>
</organism>
<dbReference type="AlphaFoldDB" id="A0A7V4U233"/>
<feature type="domain" description="NodB homology" evidence="1">
    <location>
        <begin position="29"/>
        <end position="289"/>
    </location>
</feature>
<dbReference type="CDD" id="cd10941">
    <property type="entry name" value="CE4_PuuE_HpPgdA_like_2"/>
    <property type="match status" value="1"/>
</dbReference>
<accession>A0A7V4U233</accession>
<dbReference type="Gene3D" id="3.20.20.370">
    <property type="entry name" value="Glycoside hydrolase/deacetylase"/>
    <property type="match status" value="1"/>
</dbReference>
<evidence type="ECO:0000313" key="2">
    <source>
        <dbReference type="EMBL" id="HGY56651.1"/>
    </source>
</evidence>
<dbReference type="GO" id="GO:0016810">
    <property type="term" value="F:hydrolase activity, acting on carbon-nitrogen (but not peptide) bonds"/>
    <property type="evidence" value="ECO:0007669"/>
    <property type="project" value="InterPro"/>
</dbReference>
<dbReference type="GO" id="GO:0005975">
    <property type="term" value="P:carbohydrate metabolic process"/>
    <property type="evidence" value="ECO:0007669"/>
    <property type="project" value="InterPro"/>
</dbReference>
<dbReference type="InterPro" id="IPR002509">
    <property type="entry name" value="NODB_dom"/>
</dbReference>
<dbReference type="Pfam" id="PF01522">
    <property type="entry name" value="Polysacc_deac_1"/>
    <property type="match status" value="1"/>
</dbReference>
<gene>
    <name evidence="2" type="ORF">ENK44_13155</name>
</gene>
<sequence>MPDEQKYCFLTFDIEEWFQVENLKDAISAEEWDSFPSSVENNVQRILDVLDSFSIKATFFILGWIAERHPQMVKRIHDSGHEVASHGYNHQLTYTLNDKKIREDIRSARKKLEDLCGASIRGYRAPSFSIDDRLVDVLQEAGFTYDSSYSPFKLNARYGNITRAMEENGSVLRFDNGLLEVPLSMARLGKFTFPIAGGAYFRLLPLALFRMLVGHFINKNEFYNFYLHPWEFEPEQPRIDSIRWDYKIRHYTGLTKTREHLIKFIRFLQRKQCAFITIAEYLELNDYTK</sequence>
<dbReference type="Pfam" id="PF11959">
    <property type="entry name" value="DUF3473"/>
    <property type="match status" value="1"/>
</dbReference>
<dbReference type="InterPro" id="IPR045235">
    <property type="entry name" value="PuuE_HpPgdA-like"/>
</dbReference>
<dbReference type="PANTHER" id="PTHR47561">
    <property type="entry name" value="POLYSACCHARIDE DEACETYLASE FAMILY PROTEIN (AFU_ORTHOLOGUE AFUA_6G05030)"/>
    <property type="match status" value="1"/>
</dbReference>
<dbReference type="InterPro" id="IPR014344">
    <property type="entry name" value="XrtA_polysacc_deacetyl"/>
</dbReference>
<reference evidence="2" key="1">
    <citation type="journal article" date="2020" name="mSystems">
        <title>Genome- and Community-Level Interaction Insights into Carbon Utilization and Element Cycling Functions of Hydrothermarchaeota in Hydrothermal Sediment.</title>
        <authorList>
            <person name="Zhou Z."/>
            <person name="Liu Y."/>
            <person name="Xu W."/>
            <person name="Pan J."/>
            <person name="Luo Z.H."/>
            <person name="Li M."/>
        </authorList>
    </citation>
    <scope>NUCLEOTIDE SEQUENCE [LARGE SCALE GENOMIC DNA]</scope>
    <source>
        <strain evidence="2">HyVt-577</strain>
    </source>
</reference>
<dbReference type="InterPro" id="IPR022560">
    <property type="entry name" value="DUF3473"/>
</dbReference>